<keyword evidence="12" id="KW-0190">Covalent protein-DNA linkage</keyword>
<organism evidence="15 16">
    <name type="scientific">Cassava associated gemycircularvirus 1</name>
    <dbReference type="NCBI Taxonomy" id="1985374"/>
    <lineage>
        <taxon>Viruses</taxon>
        <taxon>Monodnaviria</taxon>
        <taxon>Shotokuvirae</taxon>
        <taxon>Cressdnaviricota</taxon>
        <taxon>Repensiviricetes</taxon>
        <taxon>Geplafuvirales</taxon>
        <taxon>Genomoviridae</taxon>
        <taxon>Gemycircularvirus</taxon>
        <taxon>Gemycircularvirus cassa1</taxon>
    </lineage>
</organism>
<keyword evidence="8" id="KW-0479">Metal-binding</keyword>
<dbReference type="KEGG" id="vg:18937719"/>
<dbReference type="Pfam" id="PF08283">
    <property type="entry name" value="Gemini_AL1_M"/>
    <property type="match status" value="1"/>
</dbReference>
<protein>
    <recommendedName>
        <fullName evidence="2">Replication-associated protein</fullName>
    </recommendedName>
</protein>
<evidence type="ECO:0000256" key="13">
    <source>
        <dbReference type="ARBA" id="ARBA00023125"/>
    </source>
</evidence>
<evidence type="ECO:0000256" key="9">
    <source>
        <dbReference type="ARBA" id="ARBA00022741"/>
    </source>
</evidence>
<dbReference type="SUPFAM" id="SSF55464">
    <property type="entry name" value="Origin of replication-binding domain, RBD-like"/>
    <property type="match status" value="1"/>
</dbReference>
<accession>I0AY93</accession>
<evidence type="ECO:0000256" key="3">
    <source>
        <dbReference type="ARBA" id="ARBA00022562"/>
    </source>
</evidence>
<evidence type="ECO:0000256" key="8">
    <source>
        <dbReference type="ARBA" id="ARBA00022723"/>
    </source>
</evidence>
<feature type="domain" description="CRESS-DNA virus Rep endonuclease" evidence="14">
    <location>
        <begin position="4"/>
        <end position="107"/>
    </location>
</feature>
<sequence>MPFYFNARYALITYAQCDALDGFRVMDHFSGLGAECIIAREIHQDGGVHLHCFIDFGRKFRSRRTDIFDVDGRHPNIEPSWGTPWRGYDYAIKDGDVICGGLERPEQPRSERVKKDWDQWAEITNARDRDHFWELVHHLDPKAAACNYGQLAKYADWRFASVPPVYESPGGISFIGGDVDGRDAWCEQSHIRSGQPLPGRCMSLVLYGDSRTGKTLWARSLGTHLYTVGMVSGEELKKASNDDVKYAIFDDIRGGIKFFPAFKEWLGAQAYVTVKELYREPKLVKWGKPSIWISNDDPRLGMDASDVSWLEHNCYFVEVSSPIFRANTE</sequence>
<keyword evidence="6" id="KW-0235">DNA replication</keyword>
<dbReference type="Gene3D" id="3.40.50.300">
    <property type="entry name" value="P-loop containing nucleotide triphosphate hydrolases"/>
    <property type="match status" value="1"/>
</dbReference>
<name>I0AY93_9VIRU</name>
<evidence type="ECO:0000259" key="14">
    <source>
        <dbReference type="PROSITE" id="PS52020"/>
    </source>
</evidence>
<dbReference type="PRINTS" id="PR00228">
    <property type="entry name" value="GEMCOATCLVL1"/>
</dbReference>
<evidence type="ECO:0000313" key="16">
    <source>
        <dbReference type="Proteomes" id="UP000203437"/>
    </source>
</evidence>
<dbReference type="EMBL" id="JQ412056">
    <property type="protein sequence ID" value="AFH54230.1"/>
    <property type="molecule type" value="Genomic_DNA"/>
</dbReference>
<comment type="subcellular location">
    <subcellularLocation>
        <location evidence="1">Host nucleus</location>
    </subcellularLocation>
</comment>
<keyword evidence="16" id="KW-1185">Reference proteome</keyword>
<proteinExistence type="predicted"/>
<evidence type="ECO:0000313" key="15">
    <source>
        <dbReference type="EMBL" id="AFH54230.1"/>
    </source>
</evidence>
<dbReference type="InterPro" id="IPR027417">
    <property type="entry name" value="P-loop_NTPase"/>
</dbReference>
<evidence type="ECO:0000256" key="11">
    <source>
        <dbReference type="ARBA" id="ARBA00022801"/>
    </source>
</evidence>
<evidence type="ECO:0000256" key="4">
    <source>
        <dbReference type="ARBA" id="ARBA00022679"/>
    </source>
</evidence>
<dbReference type="GO" id="GO:0016888">
    <property type="term" value="F:DNA endonuclease activity, producing 5'-phosphomonoesters"/>
    <property type="evidence" value="ECO:0007669"/>
    <property type="project" value="InterPro"/>
</dbReference>
<dbReference type="GO" id="GO:0003677">
    <property type="term" value="F:DNA binding"/>
    <property type="evidence" value="ECO:0007669"/>
    <property type="project" value="UniProtKB-KW"/>
</dbReference>
<keyword evidence="7" id="KW-0540">Nuclease</keyword>
<keyword evidence="4" id="KW-0808">Transferase</keyword>
<keyword evidence="10" id="KW-0255">Endonuclease</keyword>
<keyword evidence="11" id="KW-0378">Hydrolase</keyword>
<keyword evidence="13" id="KW-0238">DNA-binding</keyword>
<keyword evidence="5" id="KW-0548">Nucleotidyltransferase</keyword>
<dbReference type="InterPro" id="IPR049912">
    <property type="entry name" value="CRESS_DNA_REP"/>
</dbReference>
<evidence type="ECO:0000256" key="5">
    <source>
        <dbReference type="ARBA" id="ARBA00022695"/>
    </source>
</evidence>
<dbReference type="Gene3D" id="3.40.1310.20">
    <property type="match status" value="1"/>
</dbReference>
<dbReference type="GO" id="GO:0005198">
    <property type="term" value="F:structural molecule activity"/>
    <property type="evidence" value="ECO:0007669"/>
    <property type="project" value="InterPro"/>
</dbReference>
<dbReference type="GO" id="GO:0016779">
    <property type="term" value="F:nucleotidyltransferase activity"/>
    <property type="evidence" value="ECO:0007669"/>
    <property type="project" value="UniProtKB-KW"/>
</dbReference>
<evidence type="ECO:0000256" key="7">
    <source>
        <dbReference type="ARBA" id="ARBA00022722"/>
    </source>
</evidence>
<dbReference type="InterPro" id="IPR001301">
    <property type="entry name" value="Gemini_AL1_CLV"/>
</dbReference>
<keyword evidence="9" id="KW-0547">Nucleotide-binding</keyword>
<evidence type="ECO:0000256" key="2">
    <source>
        <dbReference type="ARBA" id="ARBA00014531"/>
    </source>
</evidence>
<dbReference type="Pfam" id="PF00799">
    <property type="entry name" value="Gemini_AL1"/>
    <property type="match status" value="1"/>
</dbReference>
<dbReference type="GeneID" id="18937719"/>
<dbReference type="GO" id="GO:0000166">
    <property type="term" value="F:nucleotide binding"/>
    <property type="evidence" value="ECO:0007669"/>
    <property type="project" value="UniProtKB-KW"/>
</dbReference>
<dbReference type="GO" id="GO:0046872">
    <property type="term" value="F:metal ion binding"/>
    <property type="evidence" value="ECO:0007669"/>
    <property type="project" value="UniProtKB-KW"/>
</dbReference>
<dbReference type="Proteomes" id="UP000203437">
    <property type="component" value="Segment"/>
</dbReference>
<dbReference type="InterPro" id="IPR022692">
    <property type="entry name" value="Gemini_AL1_REP_central"/>
</dbReference>
<reference evidence="15 16" key="1">
    <citation type="journal article" date="2012" name="Virus Res.">
        <title>Molecular characterisation of a novel cassava associated circular ssDNA virus.</title>
        <authorList>
            <person name="Dayaram A."/>
            <person name="Opong A."/>
            <person name="Jaschke A."/>
            <person name="Hadfield J."/>
            <person name="Baschiera M."/>
            <person name="Dobson R.C."/>
            <person name="Offei S.K."/>
            <person name="Shepherd D.N."/>
            <person name="Martin D.P."/>
            <person name="Varsani A."/>
        </authorList>
    </citation>
    <scope>NUCLEOTIDE SEQUENCE [LARGE SCALE GENOMIC DNA]</scope>
    <source>
        <strain evidence="15">G14</strain>
    </source>
</reference>
<dbReference type="PROSITE" id="PS52020">
    <property type="entry name" value="CRESS_DNA_REP"/>
    <property type="match status" value="1"/>
</dbReference>
<dbReference type="OrthoDB" id="9195at10239"/>
<dbReference type="GO" id="GO:0042025">
    <property type="term" value="C:host cell nucleus"/>
    <property type="evidence" value="ECO:0007669"/>
    <property type="project" value="UniProtKB-SubCell"/>
</dbReference>
<evidence type="ECO:0000256" key="6">
    <source>
        <dbReference type="ARBA" id="ARBA00022705"/>
    </source>
</evidence>
<evidence type="ECO:0000256" key="10">
    <source>
        <dbReference type="ARBA" id="ARBA00022759"/>
    </source>
</evidence>
<dbReference type="RefSeq" id="YP_009021043.1">
    <property type="nucleotide sequence ID" value="NC_023844.1"/>
</dbReference>
<evidence type="ECO:0000256" key="1">
    <source>
        <dbReference type="ARBA" id="ARBA00004147"/>
    </source>
</evidence>
<keyword evidence="3" id="KW-1048">Host nucleus</keyword>
<evidence type="ECO:0000256" key="12">
    <source>
        <dbReference type="ARBA" id="ARBA00023124"/>
    </source>
</evidence>
<dbReference type="GO" id="GO:0006260">
    <property type="term" value="P:DNA replication"/>
    <property type="evidence" value="ECO:0007669"/>
    <property type="project" value="UniProtKB-KW"/>
</dbReference>